<evidence type="ECO:0000313" key="1">
    <source>
        <dbReference type="EMBL" id="KAH9289217.1"/>
    </source>
</evidence>
<protein>
    <submittedName>
        <fullName evidence="1">Uncharacterized protein</fullName>
    </submittedName>
</protein>
<proteinExistence type="predicted"/>
<dbReference type="AlphaFoldDB" id="A0AA38BU58"/>
<dbReference type="Proteomes" id="UP000824469">
    <property type="component" value="Unassembled WGS sequence"/>
</dbReference>
<gene>
    <name evidence="1" type="ORF">KI387_033334</name>
</gene>
<dbReference type="EMBL" id="JAHRHJ020003813">
    <property type="protein sequence ID" value="KAH9289217.1"/>
    <property type="molecule type" value="Genomic_DNA"/>
</dbReference>
<accession>A0AA38BU58</accession>
<reference evidence="1 2" key="1">
    <citation type="journal article" date="2021" name="Nat. Plants">
        <title>The Taxus genome provides insights into paclitaxel biosynthesis.</title>
        <authorList>
            <person name="Xiong X."/>
            <person name="Gou J."/>
            <person name="Liao Q."/>
            <person name="Li Y."/>
            <person name="Zhou Q."/>
            <person name="Bi G."/>
            <person name="Li C."/>
            <person name="Du R."/>
            <person name="Wang X."/>
            <person name="Sun T."/>
            <person name="Guo L."/>
            <person name="Liang H."/>
            <person name="Lu P."/>
            <person name="Wu Y."/>
            <person name="Zhang Z."/>
            <person name="Ro D.K."/>
            <person name="Shang Y."/>
            <person name="Huang S."/>
            <person name="Yan J."/>
        </authorList>
    </citation>
    <scope>NUCLEOTIDE SEQUENCE [LARGE SCALE GENOMIC DNA]</scope>
    <source>
        <strain evidence="1">Ta-2019</strain>
    </source>
</reference>
<keyword evidence="2" id="KW-1185">Reference proteome</keyword>
<evidence type="ECO:0000313" key="2">
    <source>
        <dbReference type="Proteomes" id="UP000824469"/>
    </source>
</evidence>
<organism evidence="1 2">
    <name type="scientific">Taxus chinensis</name>
    <name type="common">Chinese yew</name>
    <name type="synonym">Taxus wallichiana var. chinensis</name>
    <dbReference type="NCBI Taxonomy" id="29808"/>
    <lineage>
        <taxon>Eukaryota</taxon>
        <taxon>Viridiplantae</taxon>
        <taxon>Streptophyta</taxon>
        <taxon>Embryophyta</taxon>
        <taxon>Tracheophyta</taxon>
        <taxon>Spermatophyta</taxon>
        <taxon>Pinopsida</taxon>
        <taxon>Pinidae</taxon>
        <taxon>Conifers II</taxon>
        <taxon>Cupressales</taxon>
        <taxon>Taxaceae</taxon>
        <taxon>Taxus</taxon>
    </lineage>
</organism>
<name>A0AA38BU58_TAXCH</name>
<feature type="non-terminal residue" evidence="1">
    <location>
        <position position="92"/>
    </location>
</feature>
<sequence>MQQLESISKIECQQFRCSNWNQSQICKITCVPRCSCITVSEILGWTGRWWRVGHVQAAFCFVFFSPEKNISFGFPYLVPKLHFGIGWEYVGK</sequence>
<comment type="caution">
    <text evidence="1">The sequence shown here is derived from an EMBL/GenBank/DDBJ whole genome shotgun (WGS) entry which is preliminary data.</text>
</comment>